<name>A0A1W1IG19_9LACT</name>
<feature type="chain" id="PRO_5039146690" evidence="3">
    <location>
        <begin position="23"/>
        <end position="345"/>
    </location>
</feature>
<keyword evidence="1 5" id="KW-0378">Hydrolase</keyword>
<keyword evidence="3" id="KW-0732">Signal</keyword>
<dbReference type="GO" id="GO:0016787">
    <property type="term" value="F:hydrolase activity"/>
    <property type="evidence" value="ECO:0007669"/>
    <property type="project" value="UniProtKB-KW"/>
</dbReference>
<dbReference type="SUPFAM" id="SSF53474">
    <property type="entry name" value="alpha/beta-Hydrolases"/>
    <property type="match status" value="1"/>
</dbReference>
<dbReference type="InterPro" id="IPR050300">
    <property type="entry name" value="GDXG_lipolytic_enzyme"/>
</dbReference>
<keyword evidence="6" id="KW-1185">Reference proteome</keyword>
<dbReference type="OrthoDB" id="9794725at2"/>
<dbReference type="AlphaFoldDB" id="A0A1W1IG19"/>
<dbReference type="RefSeq" id="WP_086942778.1">
    <property type="nucleotide sequence ID" value="NZ_FONM01000018.1"/>
</dbReference>
<feature type="region of interest" description="Disordered" evidence="2">
    <location>
        <begin position="25"/>
        <end position="50"/>
    </location>
</feature>
<sequence>MRRNNLLMLLSLMIIFFSGCSANMDPQEDTPSQGSGRFGTTTRSAEAEDELPTVAAQSRVVDIINLPEFDEFGRFLFPTERGMPDSSMQLSAIGSLLPYHNHIDTDTTLGVIHSMLRMVRDGDTIFYEIYSDEEKAADPTKENTGLFFFRGEADAPFAVISAGGGFSYVGSIHESFPHALELSRRGYNAFALQYRTGGADVACEDLARAISFIFTHATELGVSTDGYSLWGGSAGARMAAYLGSYGPAAFGGDDLPRPGTVVMQYTGHTDYTQNDPPTYACVGESDGIASWRTMEQRIDNLSALGIDTAFQKYPDLGHGFGLGIGTSAEGWIDDAVTFWEKHMEE</sequence>
<dbReference type="Proteomes" id="UP000195985">
    <property type="component" value="Unassembled WGS sequence"/>
</dbReference>
<dbReference type="InterPro" id="IPR029058">
    <property type="entry name" value="AB_hydrolase_fold"/>
</dbReference>
<evidence type="ECO:0000313" key="6">
    <source>
        <dbReference type="Proteomes" id="UP000195985"/>
    </source>
</evidence>
<dbReference type="PROSITE" id="PS51257">
    <property type="entry name" value="PROKAR_LIPOPROTEIN"/>
    <property type="match status" value="1"/>
</dbReference>
<proteinExistence type="predicted"/>
<dbReference type="PANTHER" id="PTHR48081">
    <property type="entry name" value="AB HYDROLASE SUPERFAMILY PROTEIN C4A8.06C"/>
    <property type="match status" value="1"/>
</dbReference>
<dbReference type="Pfam" id="PF20434">
    <property type="entry name" value="BD-FAE"/>
    <property type="match status" value="1"/>
</dbReference>
<feature type="domain" description="BD-FAE-like" evidence="4">
    <location>
        <begin position="154"/>
        <end position="244"/>
    </location>
</feature>
<organism evidence="5 6">
    <name type="scientific">Trichococcus pasteurii</name>
    <dbReference type="NCBI Taxonomy" id="43064"/>
    <lineage>
        <taxon>Bacteria</taxon>
        <taxon>Bacillati</taxon>
        <taxon>Bacillota</taxon>
        <taxon>Bacilli</taxon>
        <taxon>Lactobacillales</taxon>
        <taxon>Carnobacteriaceae</taxon>
        <taxon>Trichococcus</taxon>
    </lineage>
</organism>
<dbReference type="STRING" id="43064.SAMN04488086_11848"/>
<dbReference type="Gene3D" id="3.40.50.1820">
    <property type="entry name" value="alpha/beta hydrolase"/>
    <property type="match status" value="1"/>
</dbReference>
<evidence type="ECO:0000313" key="5">
    <source>
        <dbReference type="EMBL" id="SLM51965.1"/>
    </source>
</evidence>
<accession>A0A1W1IG19</accession>
<evidence type="ECO:0000256" key="1">
    <source>
        <dbReference type="ARBA" id="ARBA00022801"/>
    </source>
</evidence>
<feature type="signal peptide" evidence="3">
    <location>
        <begin position="1"/>
        <end position="22"/>
    </location>
</feature>
<evidence type="ECO:0000259" key="4">
    <source>
        <dbReference type="Pfam" id="PF20434"/>
    </source>
</evidence>
<gene>
    <name evidence="5" type="ORF">TPAS_1645</name>
</gene>
<dbReference type="InterPro" id="IPR049492">
    <property type="entry name" value="BD-FAE-like_dom"/>
</dbReference>
<protein>
    <submittedName>
        <fullName evidence="5">Alpha/beta hydrolase fold-5</fullName>
    </submittedName>
</protein>
<dbReference type="PANTHER" id="PTHR48081:SF6">
    <property type="entry name" value="PEPTIDASE S9 PROLYL OLIGOPEPTIDASE CATALYTIC DOMAIN-CONTAINING PROTEIN"/>
    <property type="match status" value="1"/>
</dbReference>
<reference evidence="6" key="1">
    <citation type="submission" date="2016-04" db="EMBL/GenBank/DDBJ databases">
        <authorList>
            <person name="Strepis N."/>
        </authorList>
    </citation>
    <scope>NUCLEOTIDE SEQUENCE [LARGE SCALE GENOMIC DNA]</scope>
</reference>
<evidence type="ECO:0000256" key="2">
    <source>
        <dbReference type="SAM" id="MobiDB-lite"/>
    </source>
</evidence>
<feature type="compositionally biased region" description="Polar residues" evidence="2">
    <location>
        <begin position="29"/>
        <end position="44"/>
    </location>
</feature>
<evidence type="ECO:0000256" key="3">
    <source>
        <dbReference type="SAM" id="SignalP"/>
    </source>
</evidence>
<dbReference type="EMBL" id="FWEY01000004">
    <property type="protein sequence ID" value="SLM51965.1"/>
    <property type="molecule type" value="Genomic_DNA"/>
</dbReference>